<evidence type="ECO:0000313" key="1">
    <source>
        <dbReference type="EMBL" id="GFE85041.1"/>
    </source>
</evidence>
<keyword evidence="2" id="KW-1185">Reference proteome</keyword>
<dbReference type="RefSeq" id="WP_161816608.1">
    <property type="nucleotide sequence ID" value="NZ_BLJN01000017.1"/>
</dbReference>
<dbReference type="PANTHER" id="PTHR36455">
    <property type="match status" value="1"/>
</dbReference>
<dbReference type="EMBL" id="BLJN01000017">
    <property type="protein sequence ID" value="GFE85041.1"/>
    <property type="molecule type" value="Genomic_DNA"/>
</dbReference>
<organism evidence="1 2">
    <name type="scientific">Steroidobacter agaridevorans</name>
    <dbReference type="NCBI Taxonomy" id="2695856"/>
    <lineage>
        <taxon>Bacteria</taxon>
        <taxon>Pseudomonadati</taxon>
        <taxon>Pseudomonadota</taxon>
        <taxon>Gammaproteobacteria</taxon>
        <taxon>Steroidobacterales</taxon>
        <taxon>Steroidobacteraceae</taxon>
        <taxon>Steroidobacter</taxon>
    </lineage>
</organism>
<dbReference type="Proteomes" id="UP000445000">
    <property type="component" value="Unassembled WGS sequence"/>
</dbReference>
<evidence type="ECO:0000313" key="2">
    <source>
        <dbReference type="Proteomes" id="UP000445000"/>
    </source>
</evidence>
<gene>
    <name evidence="1" type="ORF">GCM10011487_70410</name>
</gene>
<reference evidence="2" key="1">
    <citation type="submission" date="2020-01" db="EMBL/GenBank/DDBJ databases">
        <title>'Steroidobacter agaridevorans' sp. nov., agar-degrading bacteria isolated from rhizosphere soils.</title>
        <authorList>
            <person name="Ikenaga M."/>
            <person name="Kataoka M."/>
            <person name="Murouchi A."/>
            <person name="Katsuragi S."/>
            <person name="Sakai M."/>
        </authorList>
    </citation>
    <scope>NUCLEOTIDE SEQUENCE [LARGE SCALE GENOMIC DNA]</scope>
    <source>
        <strain evidence="2">YU21-B</strain>
    </source>
</reference>
<protein>
    <submittedName>
        <fullName evidence="1">Transposase</fullName>
    </submittedName>
</protein>
<comment type="caution">
    <text evidence="1">The sequence shown here is derived from an EMBL/GenBank/DDBJ whole genome shotgun (WGS) entry which is preliminary data.</text>
</comment>
<dbReference type="InterPro" id="IPR008878">
    <property type="entry name" value="Transposase_IS66_Orf2"/>
</dbReference>
<dbReference type="AlphaFoldDB" id="A0A829YPU9"/>
<dbReference type="NCBIfam" id="NF033819">
    <property type="entry name" value="IS66_TnpB"/>
    <property type="match status" value="1"/>
</dbReference>
<proteinExistence type="predicted"/>
<sequence>MMRPASDVTVYLCVAPVDMRKQAASLALLVEQSLGHNVFDTALYVFTNRKRDRVRIVYWERNGLCLWSKRVEKQQFIWPRSIAGETVTMNGRELNALLDGFDVWSRGHRALDIRRVG</sequence>
<dbReference type="PANTHER" id="PTHR36455:SF1">
    <property type="entry name" value="BLR8292 PROTEIN"/>
    <property type="match status" value="1"/>
</dbReference>
<accession>A0A829YPU9</accession>
<name>A0A829YPU9_9GAMM</name>
<dbReference type="Pfam" id="PF05717">
    <property type="entry name" value="TnpB_IS66"/>
    <property type="match status" value="1"/>
</dbReference>